<evidence type="ECO:0000313" key="4">
    <source>
        <dbReference type="Proteomes" id="UP001317705"/>
    </source>
</evidence>
<dbReference type="InterPro" id="IPR050194">
    <property type="entry name" value="Glycosyltransferase_grp1"/>
</dbReference>
<dbReference type="Gene3D" id="3.40.50.2000">
    <property type="entry name" value="Glycogen Phosphorylase B"/>
    <property type="match status" value="2"/>
</dbReference>
<dbReference type="RefSeq" id="WP_281999171.1">
    <property type="nucleotide sequence ID" value="NZ_AP027151.1"/>
</dbReference>
<sequence length="382" mass="41532">MKSAARINVVHVTQFLEIGGLESFIVEFCKLMDRDAFDVSVLCLNGYDEQYKAMLERQGVPVALMTKNGKYDWRFFGRVAAVLKAQKTDILHAHGGCFLYSAIIASLCGARMIYTAHGLPITSGVKATVEDVLALAFTDRFVAVSAEVADNFKRRTRLCGDRVQVIINGIDEGKFLPCTDSGQLAAWKRQFGLPEGRVMIGSVGRLEPVKNYPLLLRAFAEVVHGYGHDAHLVLVGSGSDEAALRRLAGELSIDSRVSFLGIQYDLPKIYPLFDIFALSSLTEGTSIALLEAQSCGVPAVVTDVGGNSTIIRDGENGYLCPSGDQAALAERLNRLINTPGELARMRPAARAVVLDRFTMASVIQQYQEIYCSFTGRIAPVGG</sequence>
<evidence type="ECO:0000259" key="2">
    <source>
        <dbReference type="Pfam" id="PF13439"/>
    </source>
</evidence>
<organism evidence="3 4">
    <name type="scientific">Geotalea uraniireducens</name>
    <dbReference type="NCBI Taxonomy" id="351604"/>
    <lineage>
        <taxon>Bacteria</taxon>
        <taxon>Pseudomonadati</taxon>
        <taxon>Thermodesulfobacteriota</taxon>
        <taxon>Desulfuromonadia</taxon>
        <taxon>Geobacterales</taxon>
        <taxon>Geobacteraceae</taxon>
        <taxon>Geotalea</taxon>
    </lineage>
</organism>
<dbReference type="Pfam" id="PF13439">
    <property type="entry name" value="Glyco_transf_4"/>
    <property type="match status" value="1"/>
</dbReference>
<dbReference type="GO" id="GO:0016740">
    <property type="term" value="F:transferase activity"/>
    <property type="evidence" value="ECO:0007669"/>
    <property type="project" value="UniProtKB-KW"/>
</dbReference>
<feature type="domain" description="Glycosyl transferase family 1" evidence="1">
    <location>
        <begin position="187"/>
        <end position="351"/>
    </location>
</feature>
<protein>
    <submittedName>
        <fullName evidence="3">Glycosyl transferase</fullName>
    </submittedName>
</protein>
<keyword evidence="3" id="KW-0808">Transferase</keyword>
<dbReference type="Proteomes" id="UP001317705">
    <property type="component" value="Chromosome"/>
</dbReference>
<dbReference type="Pfam" id="PF00534">
    <property type="entry name" value="Glycos_transf_1"/>
    <property type="match status" value="1"/>
</dbReference>
<feature type="domain" description="Glycosyltransferase subfamily 4-like N-terminal" evidence="2">
    <location>
        <begin position="18"/>
        <end position="172"/>
    </location>
</feature>
<dbReference type="SUPFAM" id="SSF53756">
    <property type="entry name" value="UDP-Glycosyltransferase/glycogen phosphorylase"/>
    <property type="match status" value="1"/>
</dbReference>
<dbReference type="InterPro" id="IPR001296">
    <property type="entry name" value="Glyco_trans_1"/>
</dbReference>
<gene>
    <name evidence="3" type="ORF">GURASL_19780</name>
</gene>
<dbReference type="InterPro" id="IPR028098">
    <property type="entry name" value="Glyco_trans_4-like_N"/>
</dbReference>
<evidence type="ECO:0000313" key="3">
    <source>
        <dbReference type="EMBL" id="BDV43055.1"/>
    </source>
</evidence>
<accession>A0ABN6VV42</accession>
<dbReference type="PANTHER" id="PTHR45947:SF3">
    <property type="entry name" value="SULFOQUINOVOSYL TRANSFERASE SQD2"/>
    <property type="match status" value="1"/>
</dbReference>
<keyword evidence="4" id="KW-1185">Reference proteome</keyword>
<dbReference type="PANTHER" id="PTHR45947">
    <property type="entry name" value="SULFOQUINOVOSYL TRANSFERASE SQD2"/>
    <property type="match status" value="1"/>
</dbReference>
<evidence type="ECO:0000259" key="1">
    <source>
        <dbReference type="Pfam" id="PF00534"/>
    </source>
</evidence>
<name>A0ABN6VV42_9BACT</name>
<reference evidence="3 4" key="1">
    <citation type="submission" date="2022-12" db="EMBL/GenBank/DDBJ databases">
        <title>Polyphasic characterization of Geotalea uranireducens NIT-SL11 newly isolated from a complex of sewage sludge and microbially reduced graphene oxide.</title>
        <authorList>
            <person name="Xie L."/>
            <person name="Yoshida N."/>
            <person name="Meng L."/>
        </authorList>
    </citation>
    <scope>NUCLEOTIDE SEQUENCE [LARGE SCALE GENOMIC DNA]</scope>
    <source>
        <strain evidence="3 4">NIT-SL11</strain>
    </source>
</reference>
<dbReference type="EMBL" id="AP027151">
    <property type="protein sequence ID" value="BDV43055.1"/>
    <property type="molecule type" value="Genomic_DNA"/>
</dbReference>
<proteinExistence type="predicted"/>